<name>A0A1M6BBF6_PSEXY</name>
<feature type="transmembrane region" description="Helical" evidence="1">
    <location>
        <begin position="176"/>
        <end position="199"/>
    </location>
</feature>
<protein>
    <submittedName>
        <fullName evidence="2">Uncharacterized protein</fullName>
    </submittedName>
</protein>
<keyword evidence="1" id="KW-0472">Membrane</keyword>
<evidence type="ECO:0000256" key="1">
    <source>
        <dbReference type="SAM" id="Phobius"/>
    </source>
</evidence>
<dbReference type="RefSeq" id="WP_072911976.1">
    <property type="nucleotide sequence ID" value="NZ_FQYQ01000002.1"/>
</dbReference>
<keyword evidence="1" id="KW-0812">Transmembrane</keyword>
<gene>
    <name evidence="2" type="ORF">SAMN02745725_00398</name>
</gene>
<dbReference type="EMBL" id="FQYQ01000002">
    <property type="protein sequence ID" value="SHI45898.1"/>
    <property type="molecule type" value="Genomic_DNA"/>
</dbReference>
<keyword evidence="1" id="KW-1133">Transmembrane helix</keyword>
<dbReference type="Proteomes" id="UP000184185">
    <property type="component" value="Unassembled WGS sequence"/>
</dbReference>
<accession>A0A1M6BBF6</accession>
<proteinExistence type="predicted"/>
<dbReference type="AlphaFoldDB" id="A0A1M6BBF6"/>
<dbReference type="OrthoDB" id="2063363at2"/>
<keyword evidence="3" id="KW-1185">Reference proteome</keyword>
<evidence type="ECO:0000313" key="2">
    <source>
        <dbReference type="EMBL" id="SHI45898.1"/>
    </source>
</evidence>
<sequence>MILFKDETQGVEEAVAEVEIKDAPKDDLETEVDSLLEELDEIEKQLGMKQEFEDIEFPALKPIILPPIKYPEPAPVITRADFAKLDDEQFNLLMKKLNNVEHMEAEMKAMKEVIDERLSLDFRAMYDNLMEKTNIEAIKIYRNVQAVVIEENAKQNQALYGLDNKSDSLRKRMNNVLIFATVSFVVSVLVMLITILPAFGINLF</sequence>
<organism evidence="2 3">
    <name type="scientific">Pseudobutyrivibrio xylanivorans DSM 14809</name>
    <dbReference type="NCBI Taxonomy" id="1123012"/>
    <lineage>
        <taxon>Bacteria</taxon>
        <taxon>Bacillati</taxon>
        <taxon>Bacillota</taxon>
        <taxon>Clostridia</taxon>
        <taxon>Lachnospirales</taxon>
        <taxon>Lachnospiraceae</taxon>
        <taxon>Pseudobutyrivibrio</taxon>
    </lineage>
</organism>
<evidence type="ECO:0000313" key="3">
    <source>
        <dbReference type="Proteomes" id="UP000184185"/>
    </source>
</evidence>
<reference evidence="2 3" key="1">
    <citation type="submission" date="2016-11" db="EMBL/GenBank/DDBJ databases">
        <authorList>
            <person name="Jaros S."/>
            <person name="Januszkiewicz K."/>
            <person name="Wedrychowicz H."/>
        </authorList>
    </citation>
    <scope>NUCLEOTIDE SEQUENCE [LARGE SCALE GENOMIC DNA]</scope>
    <source>
        <strain evidence="2 3">DSM 14809</strain>
    </source>
</reference>